<dbReference type="InterPro" id="IPR036866">
    <property type="entry name" value="RibonucZ/Hydroxyglut_hydro"/>
</dbReference>
<dbReference type="STRING" id="1036181.SAMN05421756_101281"/>
<reference evidence="3" key="1">
    <citation type="submission" date="2016-10" db="EMBL/GenBank/DDBJ databases">
        <authorList>
            <person name="Varghese N."/>
            <person name="Submissions S."/>
        </authorList>
    </citation>
    <scope>NUCLEOTIDE SEQUENCE [LARGE SCALE GENOMIC DNA]</scope>
    <source>
        <strain evidence="3">CGMCC 4.6856</strain>
    </source>
</reference>
<evidence type="ECO:0000313" key="3">
    <source>
        <dbReference type="Proteomes" id="UP000198504"/>
    </source>
</evidence>
<accession>A0A1H8ZKI0</accession>
<name>A0A1H8ZKI0_9ACTN</name>
<organism evidence="2 3">
    <name type="scientific">Microlunatus flavus</name>
    <dbReference type="NCBI Taxonomy" id="1036181"/>
    <lineage>
        <taxon>Bacteria</taxon>
        <taxon>Bacillati</taxon>
        <taxon>Actinomycetota</taxon>
        <taxon>Actinomycetes</taxon>
        <taxon>Propionibacteriales</taxon>
        <taxon>Propionibacteriaceae</taxon>
        <taxon>Microlunatus</taxon>
    </lineage>
</organism>
<protein>
    <submittedName>
        <fullName evidence="2">Glyoxylase, beta-lactamase superfamily II</fullName>
    </submittedName>
</protein>
<feature type="domain" description="Metallo-beta-lactamase" evidence="1">
    <location>
        <begin position="31"/>
        <end position="240"/>
    </location>
</feature>
<dbReference type="Proteomes" id="UP000198504">
    <property type="component" value="Unassembled WGS sequence"/>
</dbReference>
<dbReference type="PANTHER" id="PTHR42951">
    <property type="entry name" value="METALLO-BETA-LACTAMASE DOMAIN-CONTAINING"/>
    <property type="match status" value="1"/>
</dbReference>
<dbReference type="AlphaFoldDB" id="A0A1H8ZKI0"/>
<dbReference type="EMBL" id="FOFA01000001">
    <property type="protein sequence ID" value="SEP65019.1"/>
    <property type="molecule type" value="Genomic_DNA"/>
</dbReference>
<evidence type="ECO:0000259" key="1">
    <source>
        <dbReference type="SMART" id="SM00849"/>
    </source>
</evidence>
<gene>
    <name evidence="2" type="ORF">SAMN05421756_101281</name>
</gene>
<dbReference type="SMART" id="SM00849">
    <property type="entry name" value="Lactamase_B"/>
    <property type="match status" value="1"/>
</dbReference>
<evidence type="ECO:0000313" key="2">
    <source>
        <dbReference type="EMBL" id="SEP65019.1"/>
    </source>
</evidence>
<dbReference type="InterPro" id="IPR001279">
    <property type="entry name" value="Metallo-B-lactamas"/>
</dbReference>
<dbReference type="SUPFAM" id="SSF56281">
    <property type="entry name" value="Metallo-hydrolase/oxidoreductase"/>
    <property type="match status" value="1"/>
</dbReference>
<dbReference type="RefSeq" id="WP_091177337.1">
    <property type="nucleotide sequence ID" value="NZ_FOFA01000001.1"/>
</dbReference>
<proteinExistence type="predicted"/>
<dbReference type="Gene3D" id="3.60.15.10">
    <property type="entry name" value="Ribonuclease Z/Hydroxyacylglutathione hydrolase-like"/>
    <property type="match status" value="1"/>
</dbReference>
<dbReference type="Pfam" id="PF00753">
    <property type="entry name" value="Lactamase_B"/>
    <property type="match status" value="1"/>
</dbReference>
<dbReference type="InterPro" id="IPR050855">
    <property type="entry name" value="NDM-1-like"/>
</dbReference>
<dbReference type="OrthoDB" id="2971563at2"/>
<sequence>MPRVDQSSASTDSTRTVRDVVPGVHLVTHGHTNCYVVEGEDGVTLVDAAFPRTWAAVRQCLADVGRSASDVKGLIITHGHFDHVGFASRLQRSYGIEVWAGAADAPILRHPYRYRPERPRFAYPLTHPRALPVLGSMVRAGALSVPGLTADHLLEGRSVLDLPARPEMVPAPGHTDGEYVVHLPDHDAVITGDALVTLDIYTGRRGPRVVARGATNDARTALDSLTAVAALDVPAVLPGHGEPWLQGVGPAVDMARAAGVA</sequence>
<keyword evidence="3" id="KW-1185">Reference proteome</keyword>
<dbReference type="CDD" id="cd07721">
    <property type="entry name" value="yflN-like_MBL-fold"/>
    <property type="match status" value="1"/>
</dbReference>
<dbReference type="PANTHER" id="PTHR42951:SF17">
    <property type="entry name" value="METALLO-BETA-LACTAMASE DOMAIN-CONTAINING PROTEIN"/>
    <property type="match status" value="1"/>
</dbReference>